<proteinExistence type="predicted"/>
<protein>
    <submittedName>
        <fullName evidence="1">Uncharacterized protein</fullName>
    </submittedName>
</protein>
<organism evidence="1 2">
    <name type="scientific">Mycena pura</name>
    <dbReference type="NCBI Taxonomy" id="153505"/>
    <lineage>
        <taxon>Eukaryota</taxon>
        <taxon>Fungi</taxon>
        <taxon>Dikarya</taxon>
        <taxon>Basidiomycota</taxon>
        <taxon>Agaricomycotina</taxon>
        <taxon>Agaricomycetes</taxon>
        <taxon>Agaricomycetidae</taxon>
        <taxon>Agaricales</taxon>
        <taxon>Marasmiineae</taxon>
        <taxon>Mycenaceae</taxon>
        <taxon>Mycena</taxon>
    </lineage>
</organism>
<dbReference type="EMBL" id="JARJCW010000019">
    <property type="protein sequence ID" value="KAJ7214335.1"/>
    <property type="molecule type" value="Genomic_DNA"/>
</dbReference>
<comment type="caution">
    <text evidence="1">The sequence shown here is derived from an EMBL/GenBank/DDBJ whole genome shotgun (WGS) entry which is preliminary data.</text>
</comment>
<name>A0AAD6YJ53_9AGAR</name>
<keyword evidence="2" id="KW-1185">Reference proteome</keyword>
<evidence type="ECO:0000313" key="1">
    <source>
        <dbReference type="EMBL" id="KAJ7214335.1"/>
    </source>
</evidence>
<dbReference type="Proteomes" id="UP001219525">
    <property type="component" value="Unassembled WGS sequence"/>
</dbReference>
<sequence length="100" mass="10095">MPHNAGKDTGSLSQPDATTSTPSYLGLLNALAVFLPPRSLCQPPTVLSVLPAPALAAASWRCTSPARAFLLPAPAPPPRCCAASLLWSASPPPPVAVSAA</sequence>
<reference evidence="1" key="1">
    <citation type="submission" date="2023-03" db="EMBL/GenBank/DDBJ databases">
        <title>Massive genome expansion in bonnet fungi (Mycena s.s.) driven by repeated elements and novel gene families across ecological guilds.</title>
        <authorList>
            <consortium name="Lawrence Berkeley National Laboratory"/>
            <person name="Harder C.B."/>
            <person name="Miyauchi S."/>
            <person name="Viragh M."/>
            <person name="Kuo A."/>
            <person name="Thoen E."/>
            <person name="Andreopoulos B."/>
            <person name="Lu D."/>
            <person name="Skrede I."/>
            <person name="Drula E."/>
            <person name="Henrissat B."/>
            <person name="Morin E."/>
            <person name="Kohler A."/>
            <person name="Barry K."/>
            <person name="LaButti K."/>
            <person name="Morin E."/>
            <person name="Salamov A."/>
            <person name="Lipzen A."/>
            <person name="Mereny Z."/>
            <person name="Hegedus B."/>
            <person name="Baldrian P."/>
            <person name="Stursova M."/>
            <person name="Weitz H."/>
            <person name="Taylor A."/>
            <person name="Grigoriev I.V."/>
            <person name="Nagy L.G."/>
            <person name="Martin F."/>
            <person name="Kauserud H."/>
        </authorList>
    </citation>
    <scope>NUCLEOTIDE SEQUENCE</scope>
    <source>
        <strain evidence="1">9144</strain>
    </source>
</reference>
<gene>
    <name evidence="1" type="ORF">GGX14DRAFT_563151</name>
</gene>
<evidence type="ECO:0000313" key="2">
    <source>
        <dbReference type="Proteomes" id="UP001219525"/>
    </source>
</evidence>
<accession>A0AAD6YJ53</accession>
<dbReference type="AlphaFoldDB" id="A0AAD6YJ53"/>